<dbReference type="RefSeq" id="WP_099367964.1">
    <property type="nucleotide sequence ID" value="NZ_JAYLLN010000007.1"/>
</dbReference>
<dbReference type="Gene3D" id="1.25.40.390">
    <property type="match status" value="2"/>
</dbReference>
<feature type="domain" description="SusD-like N-terminal" evidence="2">
    <location>
        <begin position="86"/>
        <end position="212"/>
    </location>
</feature>
<dbReference type="Proteomes" id="UP001363035">
    <property type="component" value="Unassembled WGS sequence"/>
</dbReference>
<dbReference type="PROSITE" id="PS51257">
    <property type="entry name" value="PROKAR_LIPOPROTEIN"/>
    <property type="match status" value="1"/>
</dbReference>
<dbReference type="SUPFAM" id="SSF48452">
    <property type="entry name" value="TPR-like"/>
    <property type="match status" value="1"/>
</dbReference>
<reference evidence="3 4" key="1">
    <citation type="submission" date="2024-01" db="EMBL/GenBank/DDBJ databases">
        <title>Sphingobacterium tenebrionis sp. nov., a novel endophyte isolated from tenebrio molitor intestines.</title>
        <authorList>
            <person name="Zhang C."/>
        </authorList>
    </citation>
    <scope>NUCLEOTIDE SEQUENCE [LARGE SCALE GENOMIC DNA]</scope>
    <source>
        <strain evidence="3 4">PU5-4</strain>
    </source>
</reference>
<gene>
    <name evidence="3" type="ORF">VJ786_05030</name>
</gene>
<dbReference type="Pfam" id="PF14322">
    <property type="entry name" value="SusD-like_3"/>
    <property type="match status" value="1"/>
</dbReference>
<evidence type="ECO:0000259" key="2">
    <source>
        <dbReference type="Pfam" id="PF14322"/>
    </source>
</evidence>
<keyword evidence="1" id="KW-0732">Signal</keyword>
<dbReference type="InterPro" id="IPR033985">
    <property type="entry name" value="SusD-like_N"/>
</dbReference>
<dbReference type="InterPro" id="IPR011990">
    <property type="entry name" value="TPR-like_helical_dom_sf"/>
</dbReference>
<organism evidence="3 4">
    <name type="scientific">Sphingobacterium tenebrionis</name>
    <dbReference type="NCBI Taxonomy" id="3111775"/>
    <lineage>
        <taxon>Bacteria</taxon>
        <taxon>Pseudomonadati</taxon>
        <taxon>Bacteroidota</taxon>
        <taxon>Sphingobacteriia</taxon>
        <taxon>Sphingobacteriales</taxon>
        <taxon>Sphingobacteriaceae</taxon>
        <taxon>Sphingobacterium</taxon>
    </lineage>
</organism>
<comment type="caution">
    <text evidence="3">The sequence shown here is derived from an EMBL/GenBank/DDBJ whole genome shotgun (WGS) entry which is preliminary data.</text>
</comment>
<feature type="chain" id="PRO_5045098251" evidence="1">
    <location>
        <begin position="23"/>
        <end position="490"/>
    </location>
</feature>
<evidence type="ECO:0000313" key="3">
    <source>
        <dbReference type="EMBL" id="MEI5984262.1"/>
    </source>
</evidence>
<evidence type="ECO:0000256" key="1">
    <source>
        <dbReference type="SAM" id="SignalP"/>
    </source>
</evidence>
<sequence length="490" mass="56208">MKRTLKFYGLSLVILLSLQSCEKWFDVTANNQIKAEDQFSSVDGFKDALMGVYLSMGNGAIYGLNTSYNLVDVLSQQYAAFIAGNTEVGEIQKFNYTHVSSERNIKNMWDKYYFSIANINSLLEHIEKSEFAWYQGEKEIIKGELLGLRAFLHFDLLRFFGRSNYANRPDLQARLTIPYALKYSKDYPVQYSYSETFELMEKDIAESLTLLKFDPISKGTLISNEAMLNINRDGFYDKRQNRMNYYAVKALQARVFSWQGGAKMKDAAEAAEEVIADSYAKLLGQNESVNLNKTIVQEQLFGLKVNNLQNSQFYFDGDLLTNPFALRMQGATVAEVYETEIPEIGAADIRFNTLLINGNAGYVSSKLVNRSMNDLDFNVIPLIKIPEMYYIASEYYASNNLSKAIQLLEKVRESRRIVQPLPANLNSETFSQELLKEYRKEYVAEGQLFFYYKRLGLQHIPNYSASIIADDKIYMLPFPPSEIEFGNREQ</sequence>
<protein>
    <submittedName>
        <fullName evidence="3">RagB/SusD family nutrient uptake outer membrane protein</fullName>
    </submittedName>
</protein>
<keyword evidence="4" id="KW-1185">Reference proteome</keyword>
<accession>A0ABU8I3F7</accession>
<feature type="signal peptide" evidence="1">
    <location>
        <begin position="1"/>
        <end position="22"/>
    </location>
</feature>
<name>A0ABU8I3F7_9SPHI</name>
<proteinExistence type="predicted"/>
<evidence type="ECO:0000313" key="4">
    <source>
        <dbReference type="Proteomes" id="UP001363035"/>
    </source>
</evidence>
<dbReference type="EMBL" id="JAYLLN010000007">
    <property type="protein sequence ID" value="MEI5984262.1"/>
    <property type="molecule type" value="Genomic_DNA"/>
</dbReference>